<evidence type="ECO:0000256" key="8">
    <source>
        <dbReference type="SAM" id="Phobius"/>
    </source>
</evidence>
<keyword evidence="5" id="KW-0448">Lipopolysaccharide biosynthesis</keyword>
<dbReference type="EMBL" id="LCIT01000001">
    <property type="protein sequence ID" value="KKT63718.1"/>
    <property type="molecule type" value="Genomic_DNA"/>
</dbReference>
<evidence type="ECO:0000313" key="11">
    <source>
        <dbReference type="Proteomes" id="UP000033945"/>
    </source>
</evidence>
<feature type="domain" description="Glycosyltransferase 2-like" evidence="9">
    <location>
        <begin position="3"/>
        <end position="158"/>
    </location>
</feature>
<keyword evidence="1" id="KW-1003">Cell membrane</keyword>
<evidence type="ECO:0000256" key="7">
    <source>
        <dbReference type="ARBA" id="ARBA00023136"/>
    </source>
</evidence>
<dbReference type="Proteomes" id="UP000033945">
    <property type="component" value="Unassembled WGS sequence"/>
</dbReference>
<keyword evidence="3 10" id="KW-0808">Transferase</keyword>
<evidence type="ECO:0000256" key="3">
    <source>
        <dbReference type="ARBA" id="ARBA00022679"/>
    </source>
</evidence>
<feature type="transmembrane region" description="Helical" evidence="8">
    <location>
        <begin position="233"/>
        <end position="252"/>
    </location>
</feature>
<dbReference type="PANTHER" id="PTHR48090">
    <property type="entry name" value="UNDECAPRENYL-PHOSPHATE 4-DEOXY-4-FORMAMIDO-L-ARABINOSE TRANSFERASE-RELATED"/>
    <property type="match status" value="1"/>
</dbReference>
<dbReference type="AlphaFoldDB" id="A0A0G1IXK7"/>
<evidence type="ECO:0000259" key="9">
    <source>
        <dbReference type="Pfam" id="PF00535"/>
    </source>
</evidence>
<keyword evidence="2" id="KW-0328">Glycosyltransferase</keyword>
<dbReference type="InterPro" id="IPR050256">
    <property type="entry name" value="Glycosyltransferase_2"/>
</dbReference>
<dbReference type="GO" id="GO:0005886">
    <property type="term" value="C:plasma membrane"/>
    <property type="evidence" value="ECO:0007669"/>
    <property type="project" value="TreeGrafter"/>
</dbReference>
<evidence type="ECO:0000256" key="4">
    <source>
        <dbReference type="ARBA" id="ARBA00022692"/>
    </source>
</evidence>
<evidence type="ECO:0000256" key="5">
    <source>
        <dbReference type="ARBA" id="ARBA00022985"/>
    </source>
</evidence>
<keyword evidence="7 8" id="KW-0472">Membrane</keyword>
<name>A0A0G1IXK7_9BACT</name>
<accession>A0A0G1IXK7</accession>
<dbReference type="CDD" id="cd04187">
    <property type="entry name" value="DPM1_like_bac"/>
    <property type="match status" value="1"/>
</dbReference>
<keyword evidence="6 8" id="KW-1133">Transmembrane helix</keyword>
<dbReference type="InterPro" id="IPR001173">
    <property type="entry name" value="Glyco_trans_2-like"/>
</dbReference>
<gene>
    <name evidence="10" type="ORF">UW55_C0001G0011</name>
</gene>
<dbReference type="PANTHER" id="PTHR48090:SF3">
    <property type="entry name" value="UNDECAPRENYL-PHOSPHATE 4-DEOXY-4-FORMAMIDO-L-ARABINOSE TRANSFERASE"/>
    <property type="match status" value="1"/>
</dbReference>
<evidence type="ECO:0000256" key="6">
    <source>
        <dbReference type="ARBA" id="ARBA00022989"/>
    </source>
</evidence>
<evidence type="ECO:0000313" key="10">
    <source>
        <dbReference type="EMBL" id="KKT63718.1"/>
    </source>
</evidence>
<dbReference type="InterPro" id="IPR029044">
    <property type="entry name" value="Nucleotide-diphossugar_trans"/>
</dbReference>
<protein>
    <submittedName>
        <fullName evidence="10">Glycosyl transferase family 2</fullName>
    </submittedName>
</protein>
<dbReference type="GO" id="GO:0016757">
    <property type="term" value="F:glycosyltransferase activity"/>
    <property type="evidence" value="ECO:0007669"/>
    <property type="project" value="UniProtKB-KW"/>
</dbReference>
<comment type="caution">
    <text evidence="10">The sequence shown here is derived from an EMBL/GenBank/DDBJ whole genome shotgun (WGS) entry which is preliminary data.</text>
</comment>
<dbReference type="SUPFAM" id="SSF53448">
    <property type="entry name" value="Nucleotide-diphospho-sugar transferases"/>
    <property type="match status" value="1"/>
</dbReference>
<evidence type="ECO:0000256" key="1">
    <source>
        <dbReference type="ARBA" id="ARBA00022475"/>
    </source>
</evidence>
<keyword evidence="4 8" id="KW-0812">Transmembrane</keyword>
<proteinExistence type="predicted"/>
<sequence>MISIIVPAFNIANNLDKLHRRLVLVSESLNEPYEIIIIDSGSTDGTRQKLIKLSPITAVLLSRNFGRNAAYDAGFKMAVGDFVVTFSGDMENNPEDIKKIVDKLREGYGVVSGWRQNRQDVFYRKLFSRFANWLVSKISGVKLRDFHSSLKGYRREFIDGVQILGETFIFMPIFAHDRGARVAEIEISSANGEAQKSRRKISEMAELFFDLISVKFLLNYFSQPLRFFGKWSLFSLFLAASTFIWAIIMKILGINDFSTTPLPVISTMFVVLSVTLFMMGFITEILLRIYYDRKDNAPYMIYEVVKNKK</sequence>
<dbReference type="Pfam" id="PF00535">
    <property type="entry name" value="Glycos_transf_2"/>
    <property type="match status" value="1"/>
</dbReference>
<dbReference type="GO" id="GO:0009103">
    <property type="term" value="P:lipopolysaccharide biosynthetic process"/>
    <property type="evidence" value="ECO:0007669"/>
    <property type="project" value="UniProtKB-KW"/>
</dbReference>
<feature type="transmembrane region" description="Helical" evidence="8">
    <location>
        <begin position="264"/>
        <end position="287"/>
    </location>
</feature>
<dbReference type="Gene3D" id="3.90.550.10">
    <property type="entry name" value="Spore Coat Polysaccharide Biosynthesis Protein SpsA, Chain A"/>
    <property type="match status" value="1"/>
</dbReference>
<reference evidence="10 11" key="1">
    <citation type="journal article" date="2015" name="Nature">
        <title>rRNA introns, odd ribosomes, and small enigmatic genomes across a large radiation of phyla.</title>
        <authorList>
            <person name="Brown C.T."/>
            <person name="Hug L.A."/>
            <person name="Thomas B.C."/>
            <person name="Sharon I."/>
            <person name="Castelle C.J."/>
            <person name="Singh A."/>
            <person name="Wilkins M.J."/>
            <person name="Williams K.H."/>
            <person name="Banfield J.F."/>
        </authorList>
    </citation>
    <scope>NUCLEOTIDE SEQUENCE [LARGE SCALE GENOMIC DNA]</scope>
</reference>
<organism evidence="10 11">
    <name type="scientific">Candidatus Giovannonibacteria bacterium GW2011_GWA2_44_26</name>
    <dbReference type="NCBI Taxonomy" id="1618648"/>
    <lineage>
        <taxon>Bacteria</taxon>
        <taxon>Candidatus Giovannoniibacteriota</taxon>
    </lineage>
</organism>
<evidence type="ECO:0000256" key="2">
    <source>
        <dbReference type="ARBA" id="ARBA00022676"/>
    </source>
</evidence>